<sequence>MIRAQWEWALEDAAGVRLDRPISPVFGNQFDAEQWLGENWRDLAKQSAAVARLLHDGVQAAAPVTLRIP</sequence>
<organism evidence="1 2">
    <name type="scientific">Pengzhenrongella frigida</name>
    <dbReference type="NCBI Taxonomy" id="1259133"/>
    <lineage>
        <taxon>Bacteria</taxon>
        <taxon>Bacillati</taxon>
        <taxon>Actinomycetota</taxon>
        <taxon>Actinomycetes</taxon>
        <taxon>Micrococcales</taxon>
        <taxon>Pengzhenrongella</taxon>
    </lineage>
</organism>
<evidence type="ECO:0000313" key="1">
    <source>
        <dbReference type="EMBL" id="RYV50294.1"/>
    </source>
</evidence>
<dbReference type="RefSeq" id="WP_130103375.1">
    <property type="nucleotide sequence ID" value="NZ_SDWW01000037.1"/>
</dbReference>
<dbReference type="OrthoDB" id="3214648at2"/>
<comment type="caution">
    <text evidence="1">The sequence shown here is derived from an EMBL/GenBank/DDBJ whole genome shotgun (WGS) entry which is preliminary data.</text>
</comment>
<dbReference type="AlphaFoldDB" id="A0A4V1ZGZ8"/>
<protein>
    <submittedName>
        <fullName evidence="1">Uncharacterized protein</fullName>
    </submittedName>
</protein>
<dbReference type="Proteomes" id="UP000293764">
    <property type="component" value="Unassembled WGS sequence"/>
</dbReference>
<proteinExistence type="predicted"/>
<gene>
    <name evidence="1" type="ORF">EUA98_14335</name>
</gene>
<accession>A0A4V1ZGZ8</accession>
<evidence type="ECO:0000313" key="2">
    <source>
        <dbReference type="Proteomes" id="UP000293764"/>
    </source>
</evidence>
<reference evidence="1 2" key="1">
    <citation type="submission" date="2019-01" db="EMBL/GenBank/DDBJ databases">
        <title>Novel species of Cellulomonas.</title>
        <authorList>
            <person name="Liu Q."/>
            <person name="Xin Y.-H."/>
        </authorList>
    </citation>
    <scope>NUCLEOTIDE SEQUENCE [LARGE SCALE GENOMIC DNA]</scope>
    <source>
        <strain evidence="1 2">HLT2-17</strain>
    </source>
</reference>
<dbReference type="EMBL" id="SDWW01000037">
    <property type="protein sequence ID" value="RYV50294.1"/>
    <property type="molecule type" value="Genomic_DNA"/>
</dbReference>
<name>A0A4V1ZGZ8_9MICO</name>
<keyword evidence="2" id="KW-1185">Reference proteome</keyword>